<reference evidence="2 3" key="2">
    <citation type="submission" date="2018-11" db="EMBL/GenBank/DDBJ databases">
        <authorList>
            <consortium name="Pathogen Informatics"/>
        </authorList>
    </citation>
    <scope>NUCLEOTIDE SEQUENCE [LARGE SCALE GENOMIC DNA]</scope>
</reference>
<name>A0A0R3XA21_HYDTA</name>
<evidence type="ECO:0000313" key="3">
    <source>
        <dbReference type="Proteomes" id="UP000274429"/>
    </source>
</evidence>
<evidence type="ECO:0000313" key="4">
    <source>
        <dbReference type="WBParaSite" id="TTAC_0001039801-mRNA-1"/>
    </source>
</evidence>
<keyword evidence="3" id="KW-1185">Reference proteome</keyword>
<dbReference type="EMBL" id="UYWX01021623">
    <property type="protein sequence ID" value="VDM35361.1"/>
    <property type="molecule type" value="Genomic_DNA"/>
</dbReference>
<dbReference type="Proteomes" id="UP000274429">
    <property type="component" value="Unassembled WGS sequence"/>
</dbReference>
<accession>A0A0R3XA21</accession>
<feature type="compositionally biased region" description="Pro residues" evidence="1">
    <location>
        <begin position="38"/>
        <end position="59"/>
    </location>
</feature>
<dbReference type="WBParaSite" id="TTAC_0001039801-mRNA-1">
    <property type="protein sequence ID" value="TTAC_0001039801-mRNA-1"/>
    <property type="gene ID" value="TTAC_0001039801"/>
</dbReference>
<organism evidence="4">
    <name type="scientific">Hydatigena taeniaeformis</name>
    <name type="common">Feline tapeworm</name>
    <name type="synonym">Taenia taeniaeformis</name>
    <dbReference type="NCBI Taxonomy" id="6205"/>
    <lineage>
        <taxon>Eukaryota</taxon>
        <taxon>Metazoa</taxon>
        <taxon>Spiralia</taxon>
        <taxon>Lophotrochozoa</taxon>
        <taxon>Platyhelminthes</taxon>
        <taxon>Cestoda</taxon>
        <taxon>Eucestoda</taxon>
        <taxon>Cyclophyllidea</taxon>
        <taxon>Taeniidae</taxon>
        <taxon>Hydatigera</taxon>
    </lineage>
</organism>
<evidence type="ECO:0000256" key="1">
    <source>
        <dbReference type="SAM" id="MobiDB-lite"/>
    </source>
</evidence>
<evidence type="ECO:0000313" key="2">
    <source>
        <dbReference type="EMBL" id="VDM35361.1"/>
    </source>
</evidence>
<protein>
    <submittedName>
        <fullName evidence="2 4">Uncharacterized protein</fullName>
    </submittedName>
</protein>
<sequence length="303" mass="33174">MRSVTPVQAVEAVETGMRSSCGDAVVEMLWKDGLQELRPPPPPPPPHPRSASPAQPPLWPCPTHGKVRECVWCDEWEAGDFATQRAHLTHHGVALLAVMCSVGLILRDGFGFTNHQCQVGPPTATRLSSLLWQTRGEWSVPPPLPPMAFPNGQTFLRAISSHAFLSTIIPLLASTMRDWHFKLGQLLSPRGHSSLKRRKVGGVEDEIDLMPRLPSSRLLHCITKCECVCLASFASSSSSSSSTQCTAVRFNRHSTQRMRVKETGDGEAGSSRALEKKRKKWQWASLTQASVTSGVGVVESRGE</sequence>
<gene>
    <name evidence="2" type="ORF">TTAC_LOCUS10381</name>
</gene>
<feature type="region of interest" description="Disordered" evidence="1">
    <location>
        <begin position="34"/>
        <end position="59"/>
    </location>
</feature>
<proteinExistence type="predicted"/>
<dbReference type="AlphaFoldDB" id="A0A0R3XA21"/>
<reference evidence="4" key="1">
    <citation type="submission" date="2017-02" db="UniProtKB">
        <authorList>
            <consortium name="WormBaseParasite"/>
        </authorList>
    </citation>
    <scope>IDENTIFICATION</scope>
</reference>